<dbReference type="Proteomes" id="UP000615326">
    <property type="component" value="Unassembled WGS sequence"/>
</dbReference>
<evidence type="ECO:0000259" key="1">
    <source>
        <dbReference type="Pfam" id="PF05170"/>
    </source>
</evidence>
<dbReference type="RefSeq" id="WP_173578103.1">
    <property type="nucleotide sequence ID" value="NZ_WOSW01000032.1"/>
</dbReference>
<sequence length="721" mass="73942">MKFRTKAGLAIGGIAVLLGGAVTASSLMDATWLRTRLVEAVDQQTGRQLRIDSLHVWLLPYPWVEAKGVSFSNRAGGARPEMFTAREVRARLTLGALFSHRVVLDNVSLMEPELLLERTPDGEPNWLFGPAQSLHDGGASSGSHRHWNLALSSVHVRDGGLIWSDVRQHLTGEVDVDRADITGLTGSAVSLSLRGHHDAGAFTLAGTTGPILPVTGESWPVHLTGTLVVSRRQAGQLHVDGVITDPQHDAGYDLQIGGTLGQLADLQALFPKASLPDADDVSLQAGVTGSGASPGLRMLHLHTGAVDLDRVLEGLHADTVTLDASQPADRLTVALDGKLGDQAVILRGMLGTPDQTIQAIRTPDASALPVKLSLEDGDSSVTLDGVAGGEKTSLDVHGSLPALTFAPGKPSLQGLKVDGHLASAAPVSVLRAHDPQAWLRAAQATLDVAAQRVTWQSVAWDAVSAHVVADGGRLTADPIRASGTGVAQGMAQSGRFGYDASGDVPNMTVTASPLVLPAEVVEGWAGIPSLVNGSLQVVGSIAADGADMNAWKRSAAGHVGVSMVGGRVSGQALAAIIGRGIPVRGAMGLRCFGIHMQIADDRATLERIGLEADMLSLTGHGSVGLSSGALDLHLTPRIGIGGTGASSPVGVGGTISSPQPHLEPGSDGRFAIAIGGAQSGGGDQCPDLLATAREGGAGPAAAPAPAGKANGLMNMLKGLLR</sequence>
<dbReference type="PANTHER" id="PTHR30441:SF4">
    <property type="entry name" value="PROTEIN ASMA"/>
    <property type="match status" value="1"/>
</dbReference>
<dbReference type="InterPro" id="IPR007844">
    <property type="entry name" value="AsmA"/>
</dbReference>
<evidence type="ECO:0000313" key="2">
    <source>
        <dbReference type="EMBL" id="NHO33595.1"/>
    </source>
</evidence>
<keyword evidence="3" id="KW-1185">Reference proteome</keyword>
<organism evidence="2 3">
    <name type="scientific">Acetobacter fallax</name>
    <dbReference type="NCBI Taxonomy" id="1737473"/>
    <lineage>
        <taxon>Bacteria</taxon>
        <taxon>Pseudomonadati</taxon>
        <taxon>Pseudomonadota</taxon>
        <taxon>Alphaproteobacteria</taxon>
        <taxon>Acetobacterales</taxon>
        <taxon>Acetobacteraceae</taxon>
        <taxon>Acetobacter</taxon>
    </lineage>
</organism>
<gene>
    <name evidence="2" type="ORF">GOB84_13720</name>
</gene>
<dbReference type="InterPro" id="IPR052894">
    <property type="entry name" value="AsmA-related"/>
</dbReference>
<feature type="domain" description="AsmA" evidence="1">
    <location>
        <begin position="4"/>
        <end position="169"/>
    </location>
</feature>
<dbReference type="PANTHER" id="PTHR30441">
    <property type="entry name" value="DUF748 DOMAIN-CONTAINING PROTEIN"/>
    <property type="match status" value="1"/>
</dbReference>
<comment type="caution">
    <text evidence="2">The sequence shown here is derived from an EMBL/GenBank/DDBJ whole genome shotgun (WGS) entry which is preliminary data.</text>
</comment>
<reference evidence="2 3" key="1">
    <citation type="journal article" date="2020" name="Int. J. Syst. Evol. Microbiol.">
        <title>Novel acetic acid bacteria from cider fermentations: Acetobacter conturbans sp. nov. and Acetobacter fallax sp. nov.</title>
        <authorList>
            <person name="Sombolestani A.S."/>
            <person name="Cleenwerck I."/>
            <person name="Cnockaert M."/>
            <person name="Borremans W."/>
            <person name="Wieme A.D."/>
            <person name="De Vuyst L."/>
            <person name="Vandamme P."/>
        </authorList>
    </citation>
    <scope>NUCLEOTIDE SEQUENCE [LARGE SCALE GENOMIC DNA]</scope>
    <source>
        <strain evidence="2 3">LMG 1637</strain>
    </source>
</reference>
<name>A0ABX0KB09_9PROT</name>
<dbReference type="Pfam" id="PF05170">
    <property type="entry name" value="AsmA"/>
    <property type="match status" value="1"/>
</dbReference>
<evidence type="ECO:0000313" key="3">
    <source>
        <dbReference type="Proteomes" id="UP000615326"/>
    </source>
</evidence>
<accession>A0ABX0KB09</accession>
<dbReference type="EMBL" id="WOSW01000032">
    <property type="protein sequence ID" value="NHO33595.1"/>
    <property type="molecule type" value="Genomic_DNA"/>
</dbReference>
<proteinExistence type="predicted"/>
<protein>
    <submittedName>
        <fullName evidence="2">AsmA family protein</fullName>
    </submittedName>
</protein>